<accession>A0ABW5QU08</accession>
<feature type="transmembrane region" description="Helical" evidence="6">
    <location>
        <begin position="173"/>
        <end position="191"/>
    </location>
</feature>
<proteinExistence type="predicted"/>
<dbReference type="EMBL" id="JBHUMY010000006">
    <property type="protein sequence ID" value="MFD2659628.1"/>
    <property type="molecule type" value="Genomic_DNA"/>
</dbReference>
<evidence type="ECO:0000256" key="6">
    <source>
        <dbReference type="SAM" id="Phobius"/>
    </source>
</evidence>
<keyword evidence="2" id="KW-0813">Transport</keyword>
<dbReference type="RefSeq" id="WP_379270319.1">
    <property type="nucleotide sequence ID" value="NZ_JBHUGT010000029.1"/>
</dbReference>
<evidence type="ECO:0000313" key="9">
    <source>
        <dbReference type="Proteomes" id="UP001597493"/>
    </source>
</evidence>
<dbReference type="InterPro" id="IPR052714">
    <property type="entry name" value="MFS_Exporter"/>
</dbReference>
<dbReference type="Gene3D" id="1.20.1250.20">
    <property type="entry name" value="MFS general substrate transporter like domains"/>
    <property type="match status" value="1"/>
</dbReference>
<feature type="transmembrane region" description="Helical" evidence="6">
    <location>
        <begin position="228"/>
        <end position="253"/>
    </location>
</feature>
<sequence length="424" mass="45107">MEVQQPENSAGKLWTKAFITLTISYLLLFLCLQMLLSPFPTYVKDKFNPSDFTVSLVISVFAFSAIAARFITAFLMKRLNRNLPIMYAGLLLAAVATALYPFADSVAVLLVLRVLFGIGFGAASTVMPTLVAEIIPKSRMGEGIGYFGMSTTLAMSVGPIIGLAVLGDFGFETLALMGTLAAVVSIPLALLSTGSGPKRTVPAQAAPERAVIRAAEGEPGRSKRFNALLLLPCGLNVLLSITYGGLLSFLALYGQERNIAHISLFFLFNALAAFIVRPFSGKLFDAKGHIAVIVPGAVFSFIGLILISYTESLPLLILSGLFYGVGYGAIQPTLQAWMLQMTPPKDHGTANGLYYNALDLGVAIGSMLLGIIASATSYGSMYRISSLAMVLLAILYIVTVAAMAKSNKKTALAQSEARTKELSA</sequence>
<evidence type="ECO:0000256" key="1">
    <source>
        <dbReference type="ARBA" id="ARBA00004651"/>
    </source>
</evidence>
<name>A0ABW5QU08_9BACL</name>
<feature type="transmembrane region" description="Helical" evidence="6">
    <location>
        <begin position="144"/>
        <end position="167"/>
    </location>
</feature>
<dbReference type="Proteomes" id="UP001597493">
    <property type="component" value="Unassembled WGS sequence"/>
</dbReference>
<feature type="domain" description="Major facilitator superfamily (MFS) profile" evidence="7">
    <location>
        <begin position="17"/>
        <end position="408"/>
    </location>
</feature>
<feature type="transmembrane region" description="Helical" evidence="6">
    <location>
        <begin position="83"/>
        <end position="103"/>
    </location>
</feature>
<evidence type="ECO:0000313" key="8">
    <source>
        <dbReference type="EMBL" id="MFD2659628.1"/>
    </source>
</evidence>
<organism evidence="8 9">
    <name type="scientific">Paenibacillus thailandensis</name>
    <dbReference type="NCBI Taxonomy" id="393250"/>
    <lineage>
        <taxon>Bacteria</taxon>
        <taxon>Bacillati</taxon>
        <taxon>Bacillota</taxon>
        <taxon>Bacilli</taxon>
        <taxon>Bacillales</taxon>
        <taxon>Paenibacillaceae</taxon>
        <taxon>Paenibacillus</taxon>
    </lineage>
</organism>
<dbReference type="PANTHER" id="PTHR23531">
    <property type="entry name" value="QUINOLENE RESISTANCE PROTEIN NORA"/>
    <property type="match status" value="1"/>
</dbReference>
<feature type="transmembrane region" description="Helical" evidence="6">
    <location>
        <begin position="109"/>
        <end position="132"/>
    </location>
</feature>
<dbReference type="InterPro" id="IPR036259">
    <property type="entry name" value="MFS_trans_sf"/>
</dbReference>
<feature type="transmembrane region" description="Helical" evidence="6">
    <location>
        <begin position="56"/>
        <end position="76"/>
    </location>
</feature>
<feature type="transmembrane region" description="Helical" evidence="6">
    <location>
        <begin position="259"/>
        <end position="276"/>
    </location>
</feature>
<feature type="transmembrane region" description="Helical" evidence="6">
    <location>
        <begin position="288"/>
        <end position="309"/>
    </location>
</feature>
<feature type="transmembrane region" description="Helical" evidence="6">
    <location>
        <begin position="17"/>
        <end position="36"/>
    </location>
</feature>
<keyword evidence="5 6" id="KW-0472">Membrane</keyword>
<protein>
    <submittedName>
        <fullName evidence="8">MFS transporter</fullName>
    </submittedName>
</protein>
<dbReference type="InterPro" id="IPR020846">
    <property type="entry name" value="MFS_dom"/>
</dbReference>
<dbReference type="CDD" id="cd17489">
    <property type="entry name" value="MFS_YfcJ_like"/>
    <property type="match status" value="1"/>
</dbReference>
<keyword evidence="9" id="KW-1185">Reference proteome</keyword>
<feature type="transmembrane region" description="Helical" evidence="6">
    <location>
        <begin position="315"/>
        <end position="334"/>
    </location>
</feature>
<evidence type="ECO:0000256" key="5">
    <source>
        <dbReference type="ARBA" id="ARBA00023136"/>
    </source>
</evidence>
<evidence type="ECO:0000256" key="4">
    <source>
        <dbReference type="ARBA" id="ARBA00022989"/>
    </source>
</evidence>
<evidence type="ECO:0000256" key="3">
    <source>
        <dbReference type="ARBA" id="ARBA00022692"/>
    </source>
</evidence>
<dbReference type="Pfam" id="PF07690">
    <property type="entry name" value="MFS_1"/>
    <property type="match status" value="1"/>
</dbReference>
<reference evidence="9" key="1">
    <citation type="journal article" date="2019" name="Int. J. Syst. Evol. Microbiol.">
        <title>The Global Catalogue of Microorganisms (GCM) 10K type strain sequencing project: providing services to taxonomists for standard genome sequencing and annotation.</title>
        <authorList>
            <consortium name="The Broad Institute Genomics Platform"/>
            <consortium name="The Broad Institute Genome Sequencing Center for Infectious Disease"/>
            <person name="Wu L."/>
            <person name="Ma J."/>
        </authorList>
    </citation>
    <scope>NUCLEOTIDE SEQUENCE [LARGE SCALE GENOMIC DNA]</scope>
    <source>
        <strain evidence="9">TISTR 1827</strain>
    </source>
</reference>
<dbReference type="SUPFAM" id="SSF103473">
    <property type="entry name" value="MFS general substrate transporter"/>
    <property type="match status" value="1"/>
</dbReference>
<keyword evidence="4 6" id="KW-1133">Transmembrane helix</keyword>
<comment type="caution">
    <text evidence="8">The sequence shown here is derived from an EMBL/GenBank/DDBJ whole genome shotgun (WGS) entry which is preliminary data.</text>
</comment>
<evidence type="ECO:0000256" key="2">
    <source>
        <dbReference type="ARBA" id="ARBA00022448"/>
    </source>
</evidence>
<dbReference type="PROSITE" id="PS50850">
    <property type="entry name" value="MFS"/>
    <property type="match status" value="1"/>
</dbReference>
<dbReference type="InterPro" id="IPR011701">
    <property type="entry name" value="MFS"/>
</dbReference>
<feature type="transmembrane region" description="Helical" evidence="6">
    <location>
        <begin position="384"/>
        <end position="404"/>
    </location>
</feature>
<gene>
    <name evidence="8" type="ORF">ACFSW5_05035</name>
</gene>
<dbReference type="PANTHER" id="PTHR23531:SF2">
    <property type="entry name" value="PERMEASE"/>
    <property type="match status" value="1"/>
</dbReference>
<keyword evidence="3 6" id="KW-0812">Transmembrane</keyword>
<comment type="subcellular location">
    <subcellularLocation>
        <location evidence="1">Cell membrane</location>
        <topology evidence="1">Multi-pass membrane protein</topology>
    </subcellularLocation>
</comment>
<evidence type="ECO:0000259" key="7">
    <source>
        <dbReference type="PROSITE" id="PS50850"/>
    </source>
</evidence>
<feature type="transmembrane region" description="Helical" evidence="6">
    <location>
        <begin position="354"/>
        <end position="378"/>
    </location>
</feature>